<dbReference type="InterPro" id="IPR050256">
    <property type="entry name" value="Glycosyltransferase_2"/>
</dbReference>
<keyword evidence="3" id="KW-0328">Glycosyltransferase</keyword>
<dbReference type="FunFam" id="3.90.550.10:FF:000079">
    <property type="entry name" value="Probable glycosyl transferase"/>
    <property type="match status" value="1"/>
</dbReference>
<evidence type="ECO:0000313" key="11">
    <source>
        <dbReference type="EMBL" id="GIL41200.1"/>
    </source>
</evidence>
<accession>A0A8S8XK81</accession>
<protein>
    <submittedName>
        <fullName evidence="11">Bactoprenol glucosyl transferase</fullName>
    </submittedName>
</protein>
<keyword evidence="6 9" id="KW-1133">Transmembrane helix</keyword>
<dbReference type="Proteomes" id="UP000681075">
    <property type="component" value="Unassembled WGS sequence"/>
</dbReference>
<dbReference type="GO" id="GO:0016757">
    <property type="term" value="F:glycosyltransferase activity"/>
    <property type="evidence" value="ECO:0007669"/>
    <property type="project" value="UniProtKB-KW"/>
</dbReference>
<evidence type="ECO:0000313" key="12">
    <source>
        <dbReference type="Proteomes" id="UP000681075"/>
    </source>
</evidence>
<evidence type="ECO:0000256" key="2">
    <source>
        <dbReference type="ARBA" id="ARBA00022475"/>
    </source>
</evidence>
<keyword evidence="4 11" id="KW-0808">Transferase</keyword>
<feature type="transmembrane region" description="Helical" evidence="9">
    <location>
        <begin position="300"/>
        <end position="326"/>
    </location>
</feature>
<dbReference type="InterPro" id="IPR029044">
    <property type="entry name" value="Nucleotide-diphossugar_trans"/>
</dbReference>
<keyword evidence="2" id="KW-1003">Cell membrane</keyword>
<keyword evidence="5 9" id="KW-0812">Transmembrane</keyword>
<keyword evidence="7 9" id="KW-0472">Membrane</keyword>
<evidence type="ECO:0000256" key="8">
    <source>
        <dbReference type="ARBA" id="ARBA00038152"/>
    </source>
</evidence>
<dbReference type="Pfam" id="PF00535">
    <property type="entry name" value="Glycos_transf_2"/>
    <property type="match status" value="1"/>
</dbReference>
<evidence type="ECO:0000256" key="3">
    <source>
        <dbReference type="ARBA" id="ARBA00022676"/>
    </source>
</evidence>
<evidence type="ECO:0000256" key="1">
    <source>
        <dbReference type="ARBA" id="ARBA00004651"/>
    </source>
</evidence>
<dbReference type="CDD" id="cd04187">
    <property type="entry name" value="DPM1_like_bac"/>
    <property type="match status" value="1"/>
</dbReference>
<feature type="domain" description="Glycosyltransferase 2-like" evidence="10">
    <location>
        <begin position="42"/>
        <end position="204"/>
    </location>
</feature>
<feature type="transmembrane region" description="Helical" evidence="9">
    <location>
        <begin position="267"/>
        <end position="288"/>
    </location>
</feature>
<comment type="subcellular location">
    <subcellularLocation>
        <location evidence="1">Cell membrane</location>
        <topology evidence="1">Multi-pass membrane protein</topology>
    </subcellularLocation>
</comment>
<dbReference type="RefSeq" id="WP_420244589.1">
    <property type="nucleotide sequence ID" value="NZ_BOPV01000001.1"/>
</dbReference>
<evidence type="ECO:0000256" key="9">
    <source>
        <dbReference type="SAM" id="Phobius"/>
    </source>
</evidence>
<dbReference type="SUPFAM" id="SSF53448">
    <property type="entry name" value="Nucleotide-diphospho-sugar transferases"/>
    <property type="match status" value="1"/>
</dbReference>
<reference evidence="11" key="1">
    <citation type="submission" date="2021-02" db="EMBL/GenBank/DDBJ databases">
        <title>Genome sequence of Rhodospirillales sp. strain TMPK1 isolated from soil.</title>
        <authorList>
            <person name="Nakai R."/>
            <person name="Kusada H."/>
            <person name="Tamaki H."/>
        </authorList>
    </citation>
    <scope>NUCLEOTIDE SEQUENCE</scope>
    <source>
        <strain evidence="11">TMPK1</strain>
    </source>
</reference>
<name>A0A8S8XK81_9PROT</name>
<proteinExistence type="inferred from homology"/>
<dbReference type="EMBL" id="BOPV01000001">
    <property type="protein sequence ID" value="GIL41200.1"/>
    <property type="molecule type" value="Genomic_DNA"/>
</dbReference>
<dbReference type="InterPro" id="IPR001173">
    <property type="entry name" value="Glyco_trans_2-like"/>
</dbReference>
<comment type="similarity">
    <text evidence="8">Belongs to the glycosyltransferase 2 family. GtrB subfamily.</text>
</comment>
<dbReference type="GO" id="GO:0005886">
    <property type="term" value="C:plasma membrane"/>
    <property type="evidence" value="ECO:0007669"/>
    <property type="project" value="UniProtKB-SubCell"/>
</dbReference>
<evidence type="ECO:0000259" key="10">
    <source>
        <dbReference type="Pfam" id="PF00535"/>
    </source>
</evidence>
<organism evidence="11 12">
    <name type="scientific">Roseiterribacter gracilis</name>
    <dbReference type="NCBI Taxonomy" id="2812848"/>
    <lineage>
        <taxon>Bacteria</taxon>
        <taxon>Pseudomonadati</taxon>
        <taxon>Pseudomonadota</taxon>
        <taxon>Alphaproteobacteria</taxon>
        <taxon>Rhodospirillales</taxon>
        <taxon>Roseiterribacteraceae</taxon>
        <taxon>Roseiterribacter</taxon>
    </lineage>
</organism>
<sequence length="356" mass="39832">MSDHFSRPHTQAGIGSAPFNASELSFLERSDRRNDAHGIELSLVVPFYNEEDAVPLFFDRIVPVMNALGLRYEIVCVNDGSRDKTFSMLAAASLRHRGIVRVIDLSRNFGKEAALTAAIDHAVGRAVIPIDADLQDPPEVIPDLVARWREGNDVVLAIRADRSSDSWMKRKTAGWFYRFINKISDVDIPANAGDFRLMDRKVIDAMQRLPERARFMKGMFAWVGFKTATVGYTREKRSAGTTKFRYWRLWNFALEGIVSFSSLPLRVWSYLGFAIAIAAAVYTLVIVAKTLIFGVDVPGYASIIVLLLVSSALNMIGLGIIGEYVARVFVEVKNRPIYVVRERIGLDDQALRLAAE</sequence>
<evidence type="ECO:0000256" key="5">
    <source>
        <dbReference type="ARBA" id="ARBA00022692"/>
    </source>
</evidence>
<dbReference type="Gene3D" id="3.90.550.10">
    <property type="entry name" value="Spore Coat Polysaccharide Biosynthesis Protein SpsA, Chain A"/>
    <property type="match status" value="1"/>
</dbReference>
<gene>
    <name evidence="11" type="ORF">TMPK1_34370</name>
</gene>
<dbReference type="AlphaFoldDB" id="A0A8S8XK81"/>
<evidence type="ECO:0000256" key="7">
    <source>
        <dbReference type="ARBA" id="ARBA00023136"/>
    </source>
</evidence>
<evidence type="ECO:0000256" key="6">
    <source>
        <dbReference type="ARBA" id="ARBA00022989"/>
    </source>
</evidence>
<comment type="caution">
    <text evidence="11">The sequence shown here is derived from an EMBL/GenBank/DDBJ whole genome shotgun (WGS) entry which is preliminary data.</text>
</comment>
<evidence type="ECO:0000256" key="4">
    <source>
        <dbReference type="ARBA" id="ARBA00022679"/>
    </source>
</evidence>
<keyword evidence="12" id="KW-1185">Reference proteome</keyword>
<dbReference type="PANTHER" id="PTHR48090:SF1">
    <property type="entry name" value="PROPHAGE BACTOPRENOL GLUCOSYL TRANSFERASE HOMOLOG"/>
    <property type="match status" value="1"/>
</dbReference>
<dbReference type="PANTHER" id="PTHR48090">
    <property type="entry name" value="UNDECAPRENYL-PHOSPHATE 4-DEOXY-4-FORMAMIDO-L-ARABINOSE TRANSFERASE-RELATED"/>
    <property type="match status" value="1"/>
</dbReference>